<accession>A0ABU0XTA9</accession>
<dbReference type="EMBL" id="JAVFKP010000002">
    <property type="protein sequence ID" value="MDQ4626200.1"/>
    <property type="molecule type" value="Genomic_DNA"/>
</dbReference>
<comment type="caution">
    <text evidence="2">The sequence shown here is derived from an EMBL/GenBank/DDBJ whole genome shotgun (WGS) entry which is preliminary data.</text>
</comment>
<evidence type="ECO:0000313" key="3">
    <source>
        <dbReference type="Proteomes" id="UP001237592"/>
    </source>
</evidence>
<dbReference type="Proteomes" id="UP001237592">
    <property type="component" value="Unassembled WGS sequence"/>
</dbReference>
<evidence type="ECO:0000256" key="1">
    <source>
        <dbReference type="SAM" id="MobiDB-lite"/>
    </source>
</evidence>
<organism evidence="2 3">
    <name type="scientific">Janthinobacterium lividum</name>
    <dbReference type="NCBI Taxonomy" id="29581"/>
    <lineage>
        <taxon>Bacteria</taxon>
        <taxon>Pseudomonadati</taxon>
        <taxon>Pseudomonadota</taxon>
        <taxon>Betaproteobacteria</taxon>
        <taxon>Burkholderiales</taxon>
        <taxon>Oxalobacteraceae</taxon>
        <taxon>Janthinobacterium</taxon>
    </lineage>
</organism>
<proteinExistence type="predicted"/>
<gene>
    <name evidence="2" type="ORF">RB624_09925</name>
</gene>
<evidence type="ECO:0000313" key="2">
    <source>
        <dbReference type="EMBL" id="MDQ4626200.1"/>
    </source>
</evidence>
<keyword evidence="3" id="KW-1185">Reference proteome</keyword>
<protein>
    <submittedName>
        <fullName evidence="2">Uncharacterized protein</fullName>
    </submittedName>
</protein>
<reference evidence="2 3" key="1">
    <citation type="submission" date="2023-08" db="EMBL/GenBank/DDBJ databases">
        <title>Draft genome sequence of Janthinobacterium lividum.</title>
        <authorList>
            <person name="Chun B.H."/>
            <person name="Lee Y."/>
        </authorList>
    </citation>
    <scope>NUCLEOTIDE SEQUENCE [LARGE SCALE GENOMIC DNA]</scope>
    <source>
        <strain evidence="2 3">AMJK</strain>
    </source>
</reference>
<name>A0ABU0XTA9_9BURK</name>
<sequence>MPTHTSVEALHVLKLLTRRQRDAAGNGWSVTPQFAGEPRLAKVKE</sequence>
<dbReference type="RefSeq" id="WP_167468696.1">
    <property type="nucleotide sequence ID" value="NZ_CBCRWJ010000003.1"/>
</dbReference>
<feature type="region of interest" description="Disordered" evidence="1">
    <location>
        <begin position="21"/>
        <end position="45"/>
    </location>
</feature>